<dbReference type="Gene3D" id="3.20.20.70">
    <property type="entry name" value="Aldolase class I"/>
    <property type="match status" value="1"/>
</dbReference>
<dbReference type="Pfam" id="PF10566">
    <property type="entry name" value="Glyco_hydro_97"/>
    <property type="match status" value="1"/>
</dbReference>
<dbReference type="InterPro" id="IPR029483">
    <property type="entry name" value="GH97_C"/>
</dbReference>
<keyword evidence="4" id="KW-0732">Signal</keyword>
<dbReference type="InterPro" id="IPR019563">
    <property type="entry name" value="GH97_catalytic"/>
</dbReference>
<dbReference type="Proteomes" id="UP000186917">
    <property type="component" value="Unassembled WGS sequence"/>
</dbReference>
<dbReference type="KEGG" id="fln:FLA_3018"/>
<feature type="domain" description="Glycosyl-hydrolase 97 N-terminal" evidence="6">
    <location>
        <begin position="64"/>
        <end position="294"/>
    </location>
</feature>
<dbReference type="PANTHER" id="PTHR35803:SF3">
    <property type="entry name" value="ALPHA-GLUCOSIDASE"/>
    <property type="match status" value="1"/>
</dbReference>
<protein>
    <submittedName>
        <fullName evidence="8">Alpha-glucosidase</fullName>
    </submittedName>
</protein>
<evidence type="ECO:0000259" key="5">
    <source>
        <dbReference type="Pfam" id="PF10566"/>
    </source>
</evidence>
<dbReference type="InterPro" id="IPR017853">
    <property type="entry name" value="GH"/>
</dbReference>
<dbReference type="InterPro" id="IPR013785">
    <property type="entry name" value="Aldolase_TIM"/>
</dbReference>
<dbReference type="STRING" id="477680.SAMN05421788_102375"/>
<feature type="signal peptide" evidence="4">
    <location>
        <begin position="1"/>
        <end position="30"/>
    </location>
</feature>
<organism evidence="8 9">
    <name type="scientific">Filimonas lacunae</name>
    <dbReference type="NCBI Taxonomy" id="477680"/>
    <lineage>
        <taxon>Bacteria</taxon>
        <taxon>Pseudomonadati</taxon>
        <taxon>Bacteroidota</taxon>
        <taxon>Chitinophagia</taxon>
        <taxon>Chitinophagales</taxon>
        <taxon>Chitinophagaceae</taxon>
        <taxon>Filimonas</taxon>
    </lineage>
</organism>
<dbReference type="RefSeq" id="WP_076378076.1">
    <property type="nucleotide sequence ID" value="NZ_AP017422.1"/>
</dbReference>
<gene>
    <name evidence="8" type="ORF">SAMN05421788_102375</name>
</gene>
<dbReference type="PANTHER" id="PTHR35803">
    <property type="entry name" value="GLUCAN 1,4-ALPHA-GLUCOSIDASE SUSB-RELATED"/>
    <property type="match status" value="1"/>
</dbReference>
<dbReference type="GO" id="GO:0030246">
    <property type="term" value="F:carbohydrate binding"/>
    <property type="evidence" value="ECO:0007669"/>
    <property type="project" value="InterPro"/>
</dbReference>
<feature type="domain" description="Glycosyl-hydrolase 97 catalytic" evidence="5">
    <location>
        <begin position="313"/>
        <end position="458"/>
    </location>
</feature>
<dbReference type="InterPro" id="IPR029486">
    <property type="entry name" value="GH97_N"/>
</dbReference>
<dbReference type="Gene3D" id="2.70.98.10">
    <property type="match status" value="1"/>
</dbReference>
<dbReference type="InterPro" id="IPR014718">
    <property type="entry name" value="GH-type_carb-bd"/>
</dbReference>
<evidence type="ECO:0000259" key="6">
    <source>
        <dbReference type="Pfam" id="PF14508"/>
    </source>
</evidence>
<sequence length="644" mass="72613">MIKRFIKDTCLLRVLPILMLIIFTSKAAQAQVRTNRQARQQAKAHTQAQATSGGYAKPITQVTITSPDDNTRCEISTAIQGRILYRVWYKQQLVLRWSPLGLRVNNSNIGERALIQNATRKSIHQKQYWPLGENDTLVNHYQQLTLQCQTGTQPWKLIARAYNGSIAFRYELNGNGEVQQEYTGFYFTAPYTLYQYNEESEFTPTALDTFTRTCDFPATLQGSNKYLHIGEAANTCYTKAELHKSQAKDALEVIFPRDSAVTFQDSLVTPWRTISVASTAIALHHYSQLNLLLAQNDTPTPTPNWIKPGKLIRAQLTTQSGLECIDFAVAHHFQYIMYDAGWYGAEFRTTSNPTTVIPAIDMPKVIAYGKEKGIGVILYVNYVGLRQWLDTILPLYKQWGVAGLKFGFVDGLTQQGLTWLSTAMQKVYEHGFILDIHDNYKPTGLSIRYPQLLTQEGIRGDENCPDAFHNTLLPFTRFLAGPADFTFCYPNATSSYSKQLKVSKAQQLALTVVYFSPLQAIFWYGKPKEYTNDKEIAFFTKVPTVWNESHYLKGEPGKYISVARRHGNTWFIGNAAGLNDWKDTLTLNFLQPGKNYTATAYEDDGNGSISIRTFAVKKGDILPVSIAAKGGQAIIIELPISRIQ</sequence>
<dbReference type="Pfam" id="PF14509">
    <property type="entry name" value="GH97_C"/>
    <property type="match status" value="1"/>
</dbReference>
<evidence type="ECO:0000256" key="2">
    <source>
        <dbReference type="ARBA" id="ARBA00011245"/>
    </source>
</evidence>
<reference evidence="9" key="1">
    <citation type="submission" date="2017-01" db="EMBL/GenBank/DDBJ databases">
        <authorList>
            <person name="Varghese N."/>
            <person name="Submissions S."/>
        </authorList>
    </citation>
    <scope>NUCLEOTIDE SEQUENCE [LARGE SCALE GENOMIC DNA]</scope>
    <source>
        <strain evidence="9">DSM 21054</strain>
    </source>
</reference>
<dbReference type="SUPFAM" id="SSF51445">
    <property type="entry name" value="(Trans)glycosidases"/>
    <property type="match status" value="1"/>
</dbReference>
<evidence type="ECO:0000259" key="7">
    <source>
        <dbReference type="Pfam" id="PF14509"/>
    </source>
</evidence>
<accession>A0A173MHV5</accession>
<dbReference type="Pfam" id="PF14508">
    <property type="entry name" value="GH97_N"/>
    <property type="match status" value="1"/>
</dbReference>
<keyword evidence="3" id="KW-0106">Calcium</keyword>
<evidence type="ECO:0000256" key="1">
    <source>
        <dbReference type="ARBA" id="ARBA00001913"/>
    </source>
</evidence>
<comment type="cofactor">
    <cofactor evidence="1">
        <name>Ca(2+)</name>
        <dbReference type="ChEBI" id="CHEBI:29108"/>
    </cofactor>
</comment>
<comment type="subunit">
    <text evidence="2">Monomer.</text>
</comment>
<feature type="domain" description="Glycosyl-hydrolase 97 C-terminal oligomerisation" evidence="7">
    <location>
        <begin position="545"/>
        <end position="636"/>
    </location>
</feature>
<dbReference type="AlphaFoldDB" id="A0A173MHV5"/>
<name>A0A173MHV5_9BACT</name>
<proteinExistence type="predicted"/>
<dbReference type="InterPro" id="IPR052720">
    <property type="entry name" value="Glycosyl_hydrolase_97"/>
</dbReference>
<evidence type="ECO:0000313" key="8">
    <source>
        <dbReference type="EMBL" id="SIS96646.1"/>
    </source>
</evidence>
<evidence type="ECO:0000256" key="4">
    <source>
        <dbReference type="SAM" id="SignalP"/>
    </source>
</evidence>
<feature type="chain" id="PRO_5030022981" evidence="4">
    <location>
        <begin position="31"/>
        <end position="644"/>
    </location>
</feature>
<evidence type="ECO:0000256" key="3">
    <source>
        <dbReference type="ARBA" id="ARBA00022837"/>
    </source>
</evidence>
<keyword evidence="9" id="KW-1185">Reference proteome</keyword>
<dbReference type="EMBL" id="FTOR01000002">
    <property type="protein sequence ID" value="SIS96646.1"/>
    <property type="molecule type" value="Genomic_DNA"/>
</dbReference>
<evidence type="ECO:0000313" key="9">
    <source>
        <dbReference type="Proteomes" id="UP000186917"/>
    </source>
</evidence>